<feature type="non-terminal residue" evidence="11">
    <location>
        <position position="345"/>
    </location>
</feature>
<dbReference type="Pfam" id="PF00001">
    <property type="entry name" value="7tm_1"/>
    <property type="match status" value="1"/>
</dbReference>
<proteinExistence type="inferred from homology"/>
<evidence type="ECO:0000256" key="5">
    <source>
        <dbReference type="ARBA" id="ARBA00023136"/>
    </source>
</evidence>
<evidence type="ECO:0000256" key="1">
    <source>
        <dbReference type="ARBA" id="ARBA00004141"/>
    </source>
</evidence>
<dbReference type="InParanoid" id="C3ZRZ1"/>
<keyword evidence="7 8" id="KW-0807">Transducer</keyword>
<feature type="transmembrane region" description="Helical" evidence="9">
    <location>
        <begin position="66"/>
        <end position="86"/>
    </location>
</feature>
<evidence type="ECO:0000256" key="9">
    <source>
        <dbReference type="SAM" id="Phobius"/>
    </source>
</evidence>
<dbReference type="CDD" id="cd14993">
    <property type="entry name" value="7tmA_CCKR-like"/>
    <property type="match status" value="1"/>
</dbReference>
<keyword evidence="3 9" id="KW-1133">Transmembrane helix</keyword>
<keyword evidence="4 8" id="KW-0297">G-protein coupled receptor</keyword>
<accession>C3ZRZ1</accession>
<feature type="transmembrane region" description="Helical" evidence="9">
    <location>
        <begin position="195"/>
        <end position="216"/>
    </location>
</feature>
<dbReference type="InterPro" id="IPR000276">
    <property type="entry name" value="GPCR_Rhodpsn"/>
</dbReference>
<dbReference type="PRINTS" id="PR00237">
    <property type="entry name" value="GPCRRHODOPSN"/>
</dbReference>
<dbReference type="PANTHER" id="PTHR45695">
    <property type="entry name" value="LEUCOKININ RECEPTOR-RELATED"/>
    <property type="match status" value="1"/>
</dbReference>
<dbReference type="PANTHER" id="PTHR45695:SF37">
    <property type="entry name" value="FREE FATTY ACID RECEPTOR 4-LIKE"/>
    <property type="match status" value="1"/>
</dbReference>
<gene>
    <name evidence="11" type="ORF">BRAFLDRAFT_105826</name>
</gene>
<feature type="transmembrane region" description="Helical" evidence="9">
    <location>
        <begin position="301"/>
        <end position="322"/>
    </location>
</feature>
<comment type="similarity">
    <text evidence="8">Belongs to the G-protein coupled receptor 1 family.</text>
</comment>
<name>C3ZRZ1_BRAFL</name>
<dbReference type="AlphaFoldDB" id="C3ZRZ1"/>
<dbReference type="eggNOG" id="KOG3656">
    <property type="taxonomic scope" value="Eukaryota"/>
</dbReference>
<feature type="transmembrane region" description="Helical" evidence="9">
    <location>
        <begin position="106"/>
        <end position="124"/>
    </location>
</feature>
<evidence type="ECO:0000313" key="11">
    <source>
        <dbReference type="EMBL" id="EEN44709.1"/>
    </source>
</evidence>
<evidence type="ECO:0000256" key="2">
    <source>
        <dbReference type="ARBA" id="ARBA00022692"/>
    </source>
</evidence>
<feature type="transmembrane region" description="Helical" evidence="9">
    <location>
        <begin position="260"/>
        <end position="281"/>
    </location>
</feature>
<evidence type="ECO:0000256" key="7">
    <source>
        <dbReference type="ARBA" id="ARBA00023224"/>
    </source>
</evidence>
<comment type="subcellular location">
    <subcellularLocation>
        <location evidence="1">Membrane</location>
        <topology evidence="1">Multi-pass membrane protein</topology>
    </subcellularLocation>
</comment>
<dbReference type="STRING" id="7739.C3ZRZ1"/>
<sequence>MAPSFNLSTEEIERLRQSVLYTYSEPTGIVLLFLNAVVFLIGLVANVSVLLAIFRRSPMDRGANAFMINLCVCDLLVITLCVPVNAGMEVYRSYVYGPVMCKILPYVQAVSVCTSVLTLTAVSLDRYLVICSPLRAMSVSPSLRIKIVIPCLWVASMLIMLPLAIFSEVTEQTFEFGIHVVFCREMWPGAEWKKAYDVTLFVILFVLPFSIMALAYTKIGKTLWHGAAALYGRSADSTASRNNDVIVTKILMHRRRAVKVFTALTVIFAFSWLPYFLLIIWFDFYEETRRESALTAAVVHPFLLCLGLSNSAMNAVCFLILGNNNCCAGKYRDQLSQLSGTRKST</sequence>
<feature type="transmembrane region" description="Helical" evidence="9">
    <location>
        <begin position="29"/>
        <end position="54"/>
    </location>
</feature>
<dbReference type="FunFam" id="1.20.1070.10:FF:000624">
    <property type="entry name" value="Uncharacterized protein"/>
    <property type="match status" value="1"/>
</dbReference>
<evidence type="ECO:0000256" key="6">
    <source>
        <dbReference type="ARBA" id="ARBA00023170"/>
    </source>
</evidence>
<dbReference type="GO" id="GO:0016020">
    <property type="term" value="C:membrane"/>
    <property type="evidence" value="ECO:0007669"/>
    <property type="project" value="UniProtKB-SubCell"/>
</dbReference>
<dbReference type="EMBL" id="GG666668">
    <property type="protein sequence ID" value="EEN44709.1"/>
    <property type="molecule type" value="Genomic_DNA"/>
</dbReference>
<dbReference type="Gene3D" id="1.20.1070.10">
    <property type="entry name" value="Rhodopsin 7-helix transmembrane proteins"/>
    <property type="match status" value="1"/>
</dbReference>
<evidence type="ECO:0000256" key="4">
    <source>
        <dbReference type="ARBA" id="ARBA00023040"/>
    </source>
</evidence>
<dbReference type="PROSITE" id="PS00237">
    <property type="entry name" value="G_PROTEIN_RECEP_F1_1"/>
    <property type="match status" value="1"/>
</dbReference>
<evidence type="ECO:0000256" key="3">
    <source>
        <dbReference type="ARBA" id="ARBA00022989"/>
    </source>
</evidence>
<dbReference type="SUPFAM" id="SSF81321">
    <property type="entry name" value="Family A G protein-coupled receptor-like"/>
    <property type="match status" value="1"/>
</dbReference>
<keyword evidence="6 8" id="KW-0675">Receptor</keyword>
<feature type="domain" description="G-protein coupled receptors family 1 profile" evidence="10">
    <location>
        <begin position="45"/>
        <end position="318"/>
    </location>
</feature>
<evidence type="ECO:0000259" key="10">
    <source>
        <dbReference type="PROSITE" id="PS50262"/>
    </source>
</evidence>
<keyword evidence="5 9" id="KW-0472">Membrane</keyword>
<organism>
    <name type="scientific">Branchiostoma floridae</name>
    <name type="common">Florida lancelet</name>
    <name type="synonym">Amphioxus</name>
    <dbReference type="NCBI Taxonomy" id="7739"/>
    <lineage>
        <taxon>Eukaryota</taxon>
        <taxon>Metazoa</taxon>
        <taxon>Chordata</taxon>
        <taxon>Cephalochordata</taxon>
        <taxon>Leptocardii</taxon>
        <taxon>Amphioxiformes</taxon>
        <taxon>Branchiostomatidae</taxon>
        <taxon>Branchiostoma</taxon>
    </lineage>
</organism>
<protein>
    <recommendedName>
        <fullName evidence="10">G-protein coupled receptors family 1 profile domain-containing protein</fullName>
    </recommendedName>
</protein>
<evidence type="ECO:0000256" key="8">
    <source>
        <dbReference type="RuleBase" id="RU000688"/>
    </source>
</evidence>
<keyword evidence="2 8" id="KW-0812">Transmembrane</keyword>
<reference evidence="11" key="1">
    <citation type="journal article" date="2008" name="Nature">
        <title>The amphioxus genome and the evolution of the chordate karyotype.</title>
        <authorList>
            <consortium name="US DOE Joint Genome Institute (JGI-PGF)"/>
            <person name="Putnam N.H."/>
            <person name="Butts T."/>
            <person name="Ferrier D.E.K."/>
            <person name="Furlong R.F."/>
            <person name="Hellsten U."/>
            <person name="Kawashima T."/>
            <person name="Robinson-Rechavi M."/>
            <person name="Shoguchi E."/>
            <person name="Terry A."/>
            <person name="Yu J.-K."/>
            <person name="Benito-Gutierrez E.L."/>
            <person name="Dubchak I."/>
            <person name="Garcia-Fernandez J."/>
            <person name="Gibson-Brown J.J."/>
            <person name="Grigoriev I.V."/>
            <person name="Horton A.C."/>
            <person name="de Jong P.J."/>
            <person name="Jurka J."/>
            <person name="Kapitonov V.V."/>
            <person name="Kohara Y."/>
            <person name="Kuroki Y."/>
            <person name="Lindquist E."/>
            <person name="Lucas S."/>
            <person name="Osoegawa K."/>
            <person name="Pennacchio L.A."/>
            <person name="Salamov A.A."/>
            <person name="Satou Y."/>
            <person name="Sauka-Spengler T."/>
            <person name="Schmutz J."/>
            <person name="Shin-I T."/>
            <person name="Toyoda A."/>
            <person name="Bronner-Fraser M."/>
            <person name="Fujiyama A."/>
            <person name="Holland L.Z."/>
            <person name="Holland P.W.H."/>
            <person name="Satoh N."/>
            <person name="Rokhsar D.S."/>
        </authorList>
    </citation>
    <scope>NUCLEOTIDE SEQUENCE [LARGE SCALE GENOMIC DNA]</scope>
    <source>
        <strain evidence="11">S238N-H82</strain>
        <tissue evidence="11">Testes</tissue>
    </source>
</reference>
<dbReference type="GO" id="GO:0004930">
    <property type="term" value="F:G protein-coupled receptor activity"/>
    <property type="evidence" value="ECO:0007669"/>
    <property type="project" value="UniProtKB-KW"/>
</dbReference>
<feature type="transmembrane region" description="Helical" evidence="9">
    <location>
        <begin position="145"/>
        <end position="166"/>
    </location>
</feature>
<dbReference type="PROSITE" id="PS50262">
    <property type="entry name" value="G_PROTEIN_RECEP_F1_2"/>
    <property type="match status" value="1"/>
</dbReference>
<dbReference type="InterPro" id="IPR017452">
    <property type="entry name" value="GPCR_Rhodpsn_7TM"/>
</dbReference>